<dbReference type="PROSITE" id="PS50075">
    <property type="entry name" value="CARRIER"/>
    <property type="match status" value="3"/>
</dbReference>
<dbReference type="InterPro" id="IPR042104">
    <property type="entry name" value="PKS_dehydratase_sf"/>
</dbReference>
<dbReference type="PROSITE" id="PS52004">
    <property type="entry name" value="KS3_2"/>
    <property type="match status" value="2"/>
</dbReference>
<reference evidence="15 16" key="1">
    <citation type="submission" date="2019-03" db="EMBL/GenBank/DDBJ databases">
        <title>Genomic Encyclopedia of Type Strains, Phase IV (KMG-IV): sequencing the most valuable type-strain genomes for metagenomic binning, comparative biology and taxonomic classification.</title>
        <authorList>
            <person name="Goeker M."/>
        </authorList>
    </citation>
    <scope>NUCLEOTIDE SEQUENCE [LARGE SCALE GENOMIC DNA]</scope>
    <source>
        <strain evidence="15 16">DSM 45707</strain>
    </source>
</reference>
<feature type="domain" description="Carrier" evidence="12">
    <location>
        <begin position="2206"/>
        <end position="2280"/>
    </location>
</feature>
<name>A0A4R3L631_9BACL</name>
<dbReference type="GO" id="GO:0071770">
    <property type="term" value="P:DIM/DIP cell wall layer assembly"/>
    <property type="evidence" value="ECO:0007669"/>
    <property type="project" value="TreeGrafter"/>
</dbReference>
<evidence type="ECO:0000313" key="16">
    <source>
        <dbReference type="Proteomes" id="UP000294937"/>
    </source>
</evidence>
<dbReference type="SMART" id="SM00823">
    <property type="entry name" value="PKS_PP"/>
    <property type="match status" value="3"/>
</dbReference>
<keyword evidence="10" id="KW-0511">Multifunctional enzyme</keyword>
<keyword evidence="6" id="KW-0597">Phosphoprotein</keyword>
<dbReference type="EMBL" id="SMAG01000006">
    <property type="protein sequence ID" value="TCS93644.1"/>
    <property type="molecule type" value="Genomic_DNA"/>
</dbReference>
<dbReference type="GO" id="GO:0006633">
    <property type="term" value="P:fatty acid biosynthetic process"/>
    <property type="evidence" value="ECO:0007669"/>
    <property type="project" value="InterPro"/>
</dbReference>
<dbReference type="UniPathway" id="UPA01003"/>
<dbReference type="OrthoDB" id="2897140at2"/>
<dbReference type="FunFam" id="3.40.50.150:FF:000650">
    <property type="entry name" value="Polyketide synthase RzxC"/>
    <property type="match status" value="1"/>
</dbReference>
<dbReference type="Pfam" id="PF00975">
    <property type="entry name" value="Thioesterase"/>
    <property type="match status" value="1"/>
</dbReference>
<evidence type="ECO:0000259" key="12">
    <source>
        <dbReference type="PROSITE" id="PS50075"/>
    </source>
</evidence>
<dbReference type="InterPro" id="IPR036736">
    <property type="entry name" value="ACP-like_sf"/>
</dbReference>
<keyword evidence="7" id="KW-0808">Transferase</keyword>
<dbReference type="InterPro" id="IPR016039">
    <property type="entry name" value="Thiolase-like"/>
</dbReference>
<evidence type="ECO:0000259" key="13">
    <source>
        <dbReference type="PROSITE" id="PS52004"/>
    </source>
</evidence>
<dbReference type="GO" id="GO:0004312">
    <property type="term" value="F:fatty acid synthase activity"/>
    <property type="evidence" value="ECO:0007669"/>
    <property type="project" value="TreeGrafter"/>
</dbReference>
<dbReference type="InterPro" id="IPR014031">
    <property type="entry name" value="Ketoacyl_synth_C"/>
</dbReference>
<accession>A0A4R3L631</accession>
<dbReference type="SUPFAM" id="SSF53335">
    <property type="entry name" value="S-adenosyl-L-methionine-dependent methyltransferases"/>
    <property type="match status" value="1"/>
</dbReference>
<dbReference type="PROSITE" id="PS00012">
    <property type="entry name" value="PHOSPHOPANTETHEINE"/>
    <property type="match status" value="1"/>
</dbReference>
<dbReference type="InterPro" id="IPR009081">
    <property type="entry name" value="PP-bd_ACP"/>
</dbReference>
<evidence type="ECO:0000259" key="14">
    <source>
        <dbReference type="PROSITE" id="PS52019"/>
    </source>
</evidence>
<gene>
    <name evidence="15" type="ORF">EDD58_10677</name>
</gene>
<protein>
    <submittedName>
        <fullName evidence="15">Polyketide synthase PksR</fullName>
    </submittedName>
</protein>
<dbReference type="Gene3D" id="1.10.1240.100">
    <property type="match status" value="2"/>
</dbReference>
<evidence type="ECO:0000256" key="3">
    <source>
        <dbReference type="ARBA" id="ARBA00004789"/>
    </source>
</evidence>
<dbReference type="GO" id="GO:0004315">
    <property type="term" value="F:3-oxoacyl-[acyl-carrier-protein] synthase activity"/>
    <property type="evidence" value="ECO:0007669"/>
    <property type="project" value="InterPro"/>
</dbReference>
<keyword evidence="5" id="KW-0963">Cytoplasm</keyword>
<dbReference type="SUPFAM" id="SSF47336">
    <property type="entry name" value="ACP-like"/>
    <property type="match status" value="3"/>
</dbReference>
<dbReference type="Gene3D" id="1.10.1200.10">
    <property type="entry name" value="ACP-like"/>
    <property type="match status" value="3"/>
</dbReference>
<dbReference type="InterPro" id="IPR020806">
    <property type="entry name" value="PKS_PP-bd"/>
</dbReference>
<evidence type="ECO:0000256" key="10">
    <source>
        <dbReference type="ARBA" id="ARBA00023268"/>
    </source>
</evidence>
<dbReference type="InterPro" id="IPR020841">
    <property type="entry name" value="PKS_Beta-ketoAc_synthase_dom"/>
</dbReference>
<dbReference type="GO" id="GO:0031177">
    <property type="term" value="F:phosphopantetheine binding"/>
    <property type="evidence" value="ECO:0007669"/>
    <property type="project" value="InterPro"/>
</dbReference>
<feature type="domain" description="Ketosynthase family 3 (KS3)" evidence="13">
    <location>
        <begin position="1572"/>
        <end position="2004"/>
    </location>
</feature>
<dbReference type="Gene3D" id="3.40.47.10">
    <property type="match status" value="2"/>
</dbReference>
<comment type="caution">
    <text evidence="15">The sequence shown here is derived from an EMBL/GenBank/DDBJ whole genome shotgun (WGS) entry which is preliminary data.</text>
</comment>
<evidence type="ECO:0000256" key="4">
    <source>
        <dbReference type="ARBA" id="ARBA00022450"/>
    </source>
</evidence>
<evidence type="ECO:0000313" key="15">
    <source>
        <dbReference type="EMBL" id="TCS93644.1"/>
    </source>
</evidence>
<dbReference type="Pfam" id="PF21089">
    <property type="entry name" value="PKS_DH_N"/>
    <property type="match status" value="1"/>
</dbReference>
<dbReference type="CDD" id="cd02440">
    <property type="entry name" value="AdoMet_MTases"/>
    <property type="match status" value="1"/>
</dbReference>
<dbReference type="CDD" id="cd00833">
    <property type="entry name" value="PKS"/>
    <property type="match status" value="2"/>
</dbReference>
<dbReference type="InterPro" id="IPR001031">
    <property type="entry name" value="Thioesterase"/>
</dbReference>
<evidence type="ECO:0000256" key="1">
    <source>
        <dbReference type="ARBA" id="ARBA00003299"/>
    </source>
</evidence>
<dbReference type="SUPFAM" id="SSF53901">
    <property type="entry name" value="Thiolase-like"/>
    <property type="match status" value="2"/>
</dbReference>
<dbReference type="Pfam" id="PF00109">
    <property type="entry name" value="ketoacyl-synt"/>
    <property type="match status" value="2"/>
</dbReference>
<feature type="domain" description="Carrier" evidence="12">
    <location>
        <begin position="1450"/>
        <end position="1529"/>
    </location>
</feature>
<dbReference type="InterPro" id="IPR018201">
    <property type="entry name" value="Ketoacyl_synth_AS"/>
</dbReference>
<evidence type="ECO:0000256" key="5">
    <source>
        <dbReference type="ARBA" id="ARBA00022490"/>
    </source>
</evidence>
<keyword evidence="4" id="KW-0596">Phosphopantetheine</keyword>
<dbReference type="InterPro" id="IPR006162">
    <property type="entry name" value="Ppantetheine_attach_site"/>
</dbReference>
<sequence>MQKVEELLCKMVWGQLQSLGLFTEKNVTTDRRENAKLLDLYDRWFEETIAVLVRNHYLEQEGDSYTVVDPTSLDLDALWKEWDLNKLSWMADRNMKAMVVLVDATLKALPDILTGKASATDIMFPNSSMELVEGVYKQNQVADYFNEVLADTLVAYIQERVKQDPAASIRMIEIGAGTGGTSATVFKKLKPYQSYIQEYGYTDLSKAFLMHAEKEYGLENPYVTYQIFNVEEPIVGQGIEAGGYDVVIAANVLHATKNIRETLRNAKATLKNNGLILLNEINSNNLFSHLTFGLLEGWWLYEDPELRIPGCPGLDSVTWQRVLESEGFRHVSFMAPEAHELGQQIIVAESDGVVRQRQSLEPRMTSIKQNINHKKLHITQGERIKDDSLQVKKENPGTISDDFLSTQTLTFVKETLAKAIKLTPDKIELEVSFEKYGIDSILQINFIRELEQVTGELPKTILFEYNNTQELVEYLVKNHSDQLKAWISPESNEESKQETPIDLDSTEHVVTLIPQTDRFRKPQVVHHQEEFSKEPKKEDIAIIGISGRYPLSNTLEELWEHLKAGHNCITEASDDRWQTSLVKLLSKDPSQKSEKKYYGGFLEQIDRFDYQLFETSHQQVMEMTPELRLFLEVVWETFENAGYAKYELNELQEREQNGIGVFVGNMYNQYFWSIPSLEQAALSSNGTDWHIANRVSHFFNLTGPSLAVNTACSSSLSAIHLACESLKQKGCSMAIAGGINLTLDRSKYDLLDRANLLGAGNKSKSFGVGDGLIPGEGVGAVLLKPLSKAIQDCDPIYGVIKSSSANHSGGRQMYTAPDPKQQAKLITRSIQQSGIDPTTIGYMESAANGSALGDPIEVIALQHAFANYTEEKQFCAMGSVKSNIGHLEAASGISQLSKVLLQMKHQTLVPTINVKPLNPNIKLEKTAFYLQEKTEPWKPIKDRHTGENLPRRSMINSFGAGGAYANLIVEEYHRDTPTSVPDLASREEFLIIFSAQTTWSLLQYLEKMRVFLKNDASIQIGDVARSLQKLNHGLENRVAIIASSIHELIEKLAIFQKSKSSAEYLGIYTTLDRQSNFASPDAQAIQQLLEEKDLQSLANRWVAGERIDFRPLYKDLKDSQIVLPTYAFDHHVSFSFNQRDFAVNEESDRFDENYQRSNLEDEKGLILETYVYDEPYLKGHKMNDEQVLIGATYGSLAINAFFKLFPEEDQVQIRKLNYVQPVEVKKNQKVEVQVKPLQKESEIDFQVMYRYTSSDAWKVTATGQFKKAPFESKKIDIASIKAPLVECHQDIDRIYAQGMGIVEWGDVFKTITHLYTGNDQILARMDLSENSPEENHDYDLNPLITNSAYLAMLHLLEQFKIAGGLLPFGINKIKFKKNGKFENCWLHIKLVKKSSEIFIFDVDVINDESELVVHYSGYSLKRSHFSEGNPQHESLKNLVSSHLNVRSKTDDIADQIQKYVMDKLNKMTASQLRESNIDTIHVMELGLSSLELVALTKEIERDAEIELNPTLFFEYPNLKELTEFFAKEHQSSFIQLLGKRSEQAKVSTYISEESEIISPIVNEEVKPNERSDESIAVIGMSGQFPGSENLEELWGNLVNGKNCITEIPKDRWDWREYCGDSTEASKTSLQWGGFIDGVGDFDPLFFGISPREATLMDPQQHLLLTHTWKAMEDAGVTGQALSQSSTGVFVAAGNNEYVSTSADPFDSLQTPMIPSLIPNRISYALNLRGPSEYCEATCSSTFVALHRAIQSIRNHECEQAIVGAVNLLLSPKGFLGFDSMGYLSREGQAKSFQTGANGFVRSEGVGVIIIKPLQKAIVDSDPIYAVIRGTGVRHGGKGLSLNAPNPNGIKEAMVKAYQGANIDPKTVSYIEAHGIASPLADAIEIDALKSGYQQLSRGHSQTSQEETPCYISSLKPCIGHGELVSGMAALFKVILAMKNKLIPGIPGFTSLNDQISLKGSPFQLTSENHKWEELKDDQGRPIPRRASINNYGFGGVNAHVVLEEYLPAKVNQIPDDFVDSPQILVFSAKNQDRLYAVAHQMLEYVKRSNDLSIPHFAYTLQVGREAMDCRLAMVVVNREELIQGLEEYLEVTKESKGLKSSIPVFIGNREEDSSVRSLLDGKLGEVVLQTLLSEKNFEKLALYWTKGGDFSWESLHEGQGLYRISLPTYPFEKRRCWKQSEPATKRIVEQPRSKDQMISISKARSISVDDRIIDIISDLLGMTATEMNPHIPLKQYGFDSILFMQLFQRLKEEIDPSVSIVSLQACETMQDVINALQLSSEEKSIRSEQKNNKPILEAQPHFPELIHLNGKNEGRPVFWFHGGVGGVEIYQKVAQKSLRPFYGIQARGFMTDHPPLNGIQQMASYYIDIIQSVQLEGPYDLGGYSLGGMLAYEITRQLQELGEVVNTIVMIDSPGNTNFQGEKPSLKTSMLQTMNTMLSTLVQKPEELAQTLISREEVDLRIDEEEFLKQLIILARARGLTKTETQIQTHLQQNVKIQSAYELQDYMILPLPDPQGLDCYYFRNKSGQFLGELEPYFTTVNEPVSLDHTTYWEEWERQIPKFHMMDVDSSNHMTMLAEPQSSETICEFCGQLYF</sequence>
<dbReference type="Proteomes" id="UP000294937">
    <property type="component" value="Unassembled WGS sequence"/>
</dbReference>
<dbReference type="InterPro" id="IPR014030">
    <property type="entry name" value="Ketoacyl_synth_N"/>
</dbReference>
<comment type="pathway">
    <text evidence="3">Antibiotic biosynthesis; bacillaene biosynthesis.</text>
</comment>
<evidence type="ECO:0000256" key="7">
    <source>
        <dbReference type="ARBA" id="ARBA00022679"/>
    </source>
</evidence>
<evidence type="ECO:0000256" key="9">
    <source>
        <dbReference type="ARBA" id="ARBA00022857"/>
    </source>
</evidence>
<proteinExistence type="predicted"/>
<dbReference type="InterPro" id="IPR029063">
    <property type="entry name" value="SAM-dependent_MTases_sf"/>
</dbReference>
<evidence type="ECO:0000256" key="2">
    <source>
        <dbReference type="ARBA" id="ARBA00004496"/>
    </source>
</evidence>
<dbReference type="GO" id="GO:0005886">
    <property type="term" value="C:plasma membrane"/>
    <property type="evidence" value="ECO:0007669"/>
    <property type="project" value="TreeGrafter"/>
</dbReference>
<dbReference type="InterPro" id="IPR050091">
    <property type="entry name" value="PKS_NRPS_Biosynth_Enz"/>
</dbReference>
<dbReference type="InterPro" id="IPR029058">
    <property type="entry name" value="AB_hydrolase_fold"/>
</dbReference>
<comment type="caution">
    <text evidence="11">Lacks conserved residue(s) required for the propagation of feature annotation.</text>
</comment>
<dbReference type="Pfam" id="PF02801">
    <property type="entry name" value="Ketoacyl-synt_C"/>
    <property type="match status" value="2"/>
</dbReference>
<dbReference type="Pfam" id="PF22336">
    <property type="entry name" value="RhiE-like_linker"/>
    <property type="match status" value="2"/>
</dbReference>
<keyword evidence="8" id="KW-0677">Repeat</keyword>
<dbReference type="InterPro" id="IPR049900">
    <property type="entry name" value="PKS_mFAS_DH"/>
</dbReference>
<dbReference type="InterPro" id="IPR049552">
    <property type="entry name" value="PKS_DH_N"/>
</dbReference>
<dbReference type="InterPro" id="IPR013217">
    <property type="entry name" value="Methyltransf_12"/>
</dbReference>
<comment type="subcellular location">
    <subcellularLocation>
        <location evidence="2">Cytoplasm</location>
    </subcellularLocation>
</comment>
<dbReference type="Gene3D" id="3.10.129.110">
    <property type="entry name" value="Polyketide synthase dehydratase"/>
    <property type="match status" value="1"/>
</dbReference>
<dbReference type="SMART" id="SM00825">
    <property type="entry name" value="PKS_KS"/>
    <property type="match status" value="2"/>
</dbReference>
<dbReference type="PANTHER" id="PTHR43775:SF37">
    <property type="entry name" value="SI:DKEY-61P9.11"/>
    <property type="match status" value="1"/>
</dbReference>
<feature type="region of interest" description="C-terminal hotdog fold" evidence="11">
    <location>
        <begin position="1285"/>
        <end position="1429"/>
    </location>
</feature>
<dbReference type="PANTHER" id="PTHR43775">
    <property type="entry name" value="FATTY ACID SYNTHASE"/>
    <property type="match status" value="1"/>
</dbReference>
<feature type="domain" description="Carrier" evidence="12">
    <location>
        <begin position="406"/>
        <end position="479"/>
    </location>
</feature>
<dbReference type="InterPro" id="IPR049551">
    <property type="entry name" value="PKS_DH_C"/>
</dbReference>
<dbReference type="SMART" id="SM01294">
    <property type="entry name" value="PKS_PP_betabranch"/>
    <property type="match status" value="1"/>
</dbReference>
<comment type="function">
    <text evidence="1">Involved in some intermediate steps for the synthesis of the antibiotic polyketide bacillaene which is involved in secondary metabolism.</text>
</comment>
<feature type="region of interest" description="N-terminal hotdog fold" evidence="11">
    <location>
        <begin position="1131"/>
        <end position="1272"/>
    </location>
</feature>
<keyword evidence="16" id="KW-1185">Reference proteome</keyword>
<dbReference type="InterPro" id="IPR054514">
    <property type="entry name" value="RhiE-like_linker"/>
</dbReference>
<dbReference type="RefSeq" id="WP_131925536.1">
    <property type="nucleotide sequence ID" value="NZ_SMAG01000006.1"/>
</dbReference>
<dbReference type="Pfam" id="PF00550">
    <property type="entry name" value="PP-binding"/>
    <property type="match status" value="3"/>
</dbReference>
<dbReference type="Pfam" id="PF08242">
    <property type="entry name" value="Methyltransf_12"/>
    <property type="match status" value="1"/>
</dbReference>
<keyword evidence="9" id="KW-0521">NADP</keyword>
<evidence type="ECO:0000256" key="6">
    <source>
        <dbReference type="ARBA" id="ARBA00022553"/>
    </source>
</evidence>
<dbReference type="Gene3D" id="3.40.50.150">
    <property type="entry name" value="Vaccinia Virus protein VP39"/>
    <property type="match status" value="1"/>
</dbReference>
<organism evidence="15 16">
    <name type="scientific">Hazenella coriacea</name>
    <dbReference type="NCBI Taxonomy" id="1179467"/>
    <lineage>
        <taxon>Bacteria</taxon>
        <taxon>Bacillati</taxon>
        <taxon>Bacillota</taxon>
        <taxon>Bacilli</taxon>
        <taxon>Bacillales</taxon>
        <taxon>Thermoactinomycetaceae</taxon>
        <taxon>Hazenella</taxon>
    </lineage>
</organism>
<dbReference type="SUPFAM" id="SSF53474">
    <property type="entry name" value="alpha/beta-Hydrolases"/>
    <property type="match status" value="1"/>
</dbReference>
<dbReference type="Pfam" id="PF14765">
    <property type="entry name" value="PS-DH"/>
    <property type="match status" value="1"/>
</dbReference>
<dbReference type="GO" id="GO:0005737">
    <property type="term" value="C:cytoplasm"/>
    <property type="evidence" value="ECO:0007669"/>
    <property type="project" value="UniProtKB-SubCell"/>
</dbReference>
<dbReference type="PROSITE" id="PS00606">
    <property type="entry name" value="KS3_1"/>
    <property type="match status" value="1"/>
</dbReference>
<evidence type="ECO:0000256" key="11">
    <source>
        <dbReference type="PROSITE-ProRule" id="PRU01363"/>
    </source>
</evidence>
<dbReference type="PROSITE" id="PS52019">
    <property type="entry name" value="PKS_MFAS_DH"/>
    <property type="match status" value="1"/>
</dbReference>
<evidence type="ECO:0000256" key="8">
    <source>
        <dbReference type="ARBA" id="ARBA00022737"/>
    </source>
</evidence>
<feature type="domain" description="Ketosynthase family 3 (KS3)" evidence="13">
    <location>
        <begin position="537"/>
        <end position="971"/>
    </location>
</feature>
<feature type="domain" description="PKS/mFAS DH" evidence="14">
    <location>
        <begin position="1131"/>
        <end position="1429"/>
    </location>
</feature>
<dbReference type="Gene3D" id="3.40.50.1820">
    <property type="entry name" value="alpha/beta hydrolase"/>
    <property type="match status" value="1"/>
</dbReference>